<dbReference type="Gene3D" id="1.10.287.1060">
    <property type="entry name" value="ESAT-6-like"/>
    <property type="match status" value="1"/>
</dbReference>
<dbReference type="Proteomes" id="UP001432014">
    <property type="component" value="Chromosome"/>
</dbReference>
<protein>
    <recommendedName>
        <fullName evidence="4">WXG100 family type VII secretion target</fullName>
    </recommendedName>
</protein>
<gene>
    <name evidence="2" type="ORF">OG469_23280</name>
</gene>
<feature type="compositionally biased region" description="Gly residues" evidence="1">
    <location>
        <begin position="1"/>
        <end position="23"/>
    </location>
</feature>
<feature type="region of interest" description="Disordered" evidence="1">
    <location>
        <begin position="129"/>
        <end position="155"/>
    </location>
</feature>
<reference evidence="2 3" key="1">
    <citation type="submission" date="2022-10" db="EMBL/GenBank/DDBJ databases">
        <title>The complete genomes of actinobacterial strains from the NBC collection.</title>
        <authorList>
            <person name="Joergensen T.S."/>
            <person name="Alvarez Arevalo M."/>
            <person name="Sterndorff E.B."/>
            <person name="Faurdal D."/>
            <person name="Vuksanovic O."/>
            <person name="Mourched A.-S."/>
            <person name="Charusanti P."/>
            <person name="Shaw S."/>
            <person name="Blin K."/>
            <person name="Weber T."/>
        </authorList>
    </citation>
    <scope>NUCLEOTIDE SEQUENCE [LARGE SCALE GENOMIC DNA]</scope>
    <source>
        <strain evidence="2 3">NBC_01247</strain>
    </source>
</reference>
<dbReference type="RefSeq" id="WP_329495792.1">
    <property type="nucleotide sequence ID" value="NZ_CP108460.1"/>
</dbReference>
<evidence type="ECO:0000313" key="2">
    <source>
        <dbReference type="EMBL" id="WUS58177.1"/>
    </source>
</evidence>
<evidence type="ECO:0000256" key="1">
    <source>
        <dbReference type="SAM" id="MobiDB-lite"/>
    </source>
</evidence>
<evidence type="ECO:0008006" key="4">
    <source>
        <dbReference type="Google" id="ProtNLM"/>
    </source>
</evidence>
<organism evidence="2 3">
    <name type="scientific">Kitasatospora herbaricolor</name>
    <dbReference type="NCBI Taxonomy" id="68217"/>
    <lineage>
        <taxon>Bacteria</taxon>
        <taxon>Bacillati</taxon>
        <taxon>Actinomycetota</taxon>
        <taxon>Actinomycetes</taxon>
        <taxon>Kitasatosporales</taxon>
        <taxon>Streptomycetaceae</taxon>
        <taxon>Kitasatospora</taxon>
    </lineage>
</organism>
<accession>A0ABZ1WBD9</accession>
<sequence length="155" mass="15026">MSSSKGNGGTGGGGTPTGGGAGPGEHFSVKPWEMHGEGREFEQISNDFARAALGLEQSLAGLGTPWGQDEPGSGFGGSYQEAREAVLGGLHGIADRLGKIGTGLHTMADSVADTDSGISADFGRTATSAPGGVVHPGGGFAAGPVGGPARPGPAA</sequence>
<evidence type="ECO:0000313" key="3">
    <source>
        <dbReference type="Proteomes" id="UP001432014"/>
    </source>
</evidence>
<feature type="region of interest" description="Disordered" evidence="1">
    <location>
        <begin position="1"/>
        <end position="31"/>
    </location>
</feature>
<proteinExistence type="predicted"/>
<name>A0ABZ1WBD9_9ACTN</name>
<feature type="compositionally biased region" description="Gly residues" evidence="1">
    <location>
        <begin position="134"/>
        <end position="146"/>
    </location>
</feature>
<dbReference type="EMBL" id="CP108482">
    <property type="protein sequence ID" value="WUS58177.1"/>
    <property type="molecule type" value="Genomic_DNA"/>
</dbReference>
<keyword evidence="3" id="KW-1185">Reference proteome</keyword>